<dbReference type="Proteomes" id="UP000265692">
    <property type="component" value="Unassembled WGS sequence"/>
</dbReference>
<keyword evidence="3" id="KW-1185">Reference proteome</keyword>
<accession>A0A396SCT7</accession>
<protein>
    <submittedName>
        <fullName evidence="2">ATP-binding protein</fullName>
    </submittedName>
</protein>
<feature type="domain" description="Histidine kinase/HSP90-like ATPase" evidence="1">
    <location>
        <begin position="16"/>
        <end position="128"/>
    </location>
</feature>
<dbReference type="EMBL" id="QWEI01000007">
    <property type="protein sequence ID" value="RHW34886.1"/>
    <property type="molecule type" value="Genomic_DNA"/>
</dbReference>
<keyword evidence="2" id="KW-0547">Nucleotide-binding</keyword>
<dbReference type="RefSeq" id="WP_118876760.1">
    <property type="nucleotide sequence ID" value="NZ_QWEI01000007.1"/>
</dbReference>
<reference evidence="2 3" key="1">
    <citation type="submission" date="2018-08" db="EMBL/GenBank/DDBJ databases">
        <title>Lysinibacillus sp. YLB-03 draft genome sequence.</title>
        <authorList>
            <person name="Yu L."/>
        </authorList>
    </citation>
    <scope>NUCLEOTIDE SEQUENCE [LARGE SCALE GENOMIC DNA]</scope>
    <source>
        <strain evidence="2 3">YLB-03</strain>
    </source>
</reference>
<dbReference type="AlphaFoldDB" id="A0A396SCT7"/>
<proteinExistence type="predicted"/>
<evidence type="ECO:0000313" key="2">
    <source>
        <dbReference type="EMBL" id="RHW34886.1"/>
    </source>
</evidence>
<dbReference type="InterPro" id="IPR003594">
    <property type="entry name" value="HATPase_dom"/>
</dbReference>
<comment type="caution">
    <text evidence="2">The sequence shown here is derived from an EMBL/GenBank/DDBJ whole genome shotgun (WGS) entry which is preliminary data.</text>
</comment>
<keyword evidence="2" id="KW-0067">ATP-binding</keyword>
<evidence type="ECO:0000313" key="3">
    <source>
        <dbReference type="Proteomes" id="UP000265692"/>
    </source>
</evidence>
<sequence length="131" mass="14231">MNKKTIEIITELDIITARKLGRNEAKRIGFDKVDQARITTAIGELAKNIFFYAQTGKIVIEETIREGIKGIAITSIDKGQGIGDVQKVLEGEHSPTSTGAGLPAVKRLVDSINIESEIGKGTIVKIVKWLS</sequence>
<gene>
    <name evidence="2" type="ORF">D1B33_12610</name>
</gene>
<evidence type="ECO:0000259" key="1">
    <source>
        <dbReference type="Pfam" id="PF13581"/>
    </source>
</evidence>
<name>A0A396SCT7_9BACL</name>
<dbReference type="OrthoDB" id="9799195at2"/>
<dbReference type="InterPro" id="IPR036890">
    <property type="entry name" value="HATPase_C_sf"/>
</dbReference>
<dbReference type="SUPFAM" id="SSF55874">
    <property type="entry name" value="ATPase domain of HSP90 chaperone/DNA topoisomerase II/histidine kinase"/>
    <property type="match status" value="1"/>
</dbReference>
<dbReference type="Gene3D" id="3.30.565.10">
    <property type="entry name" value="Histidine kinase-like ATPase, C-terminal domain"/>
    <property type="match status" value="1"/>
</dbReference>
<organism evidence="2 3">
    <name type="scientific">Ureibacillus yapensis</name>
    <dbReference type="NCBI Taxonomy" id="2304605"/>
    <lineage>
        <taxon>Bacteria</taxon>
        <taxon>Bacillati</taxon>
        <taxon>Bacillota</taxon>
        <taxon>Bacilli</taxon>
        <taxon>Bacillales</taxon>
        <taxon>Caryophanaceae</taxon>
        <taxon>Ureibacillus</taxon>
    </lineage>
</organism>
<dbReference type="Pfam" id="PF13581">
    <property type="entry name" value="HATPase_c_2"/>
    <property type="match status" value="1"/>
</dbReference>
<dbReference type="GO" id="GO:0005524">
    <property type="term" value="F:ATP binding"/>
    <property type="evidence" value="ECO:0007669"/>
    <property type="project" value="UniProtKB-KW"/>
</dbReference>